<dbReference type="Pfam" id="PF05050">
    <property type="entry name" value="Methyltransf_21"/>
    <property type="match status" value="1"/>
</dbReference>
<accession>A0A1F5JNR6</accession>
<gene>
    <name evidence="2" type="ORF">A3C59_04665</name>
</gene>
<proteinExistence type="predicted"/>
<dbReference type="Proteomes" id="UP000176902">
    <property type="component" value="Unassembled WGS sequence"/>
</dbReference>
<feature type="domain" description="Methyltransferase FkbM" evidence="1">
    <location>
        <begin position="125"/>
        <end position="325"/>
    </location>
</feature>
<evidence type="ECO:0000313" key="3">
    <source>
        <dbReference type="Proteomes" id="UP000176902"/>
    </source>
</evidence>
<organism evidence="2 3">
    <name type="scientific">Candidatus Daviesbacteria bacterium RIFCSPHIGHO2_02_FULL_36_13</name>
    <dbReference type="NCBI Taxonomy" id="1797768"/>
    <lineage>
        <taxon>Bacteria</taxon>
        <taxon>Candidatus Daviesiibacteriota</taxon>
    </lineage>
</organism>
<dbReference type="PANTHER" id="PTHR34203">
    <property type="entry name" value="METHYLTRANSFERASE, FKBM FAMILY PROTEIN"/>
    <property type="match status" value="1"/>
</dbReference>
<protein>
    <recommendedName>
        <fullName evidence="1">Methyltransferase FkbM domain-containing protein</fullName>
    </recommendedName>
</protein>
<dbReference type="InterPro" id="IPR006342">
    <property type="entry name" value="FkbM_mtfrase"/>
</dbReference>
<dbReference type="Gene3D" id="3.40.50.150">
    <property type="entry name" value="Vaccinia Virus protein VP39"/>
    <property type="match status" value="1"/>
</dbReference>
<sequence length="359" mass="41896">MKISLPNSDKLEENVEIVRKYYLKLLRREPDTFGLCHFSNLMDRSEINEDKLIKIIKKSDEYRRIKSAEVHDRRSTYTFKGLYNIKYLIRPNSVLDNIVVKNGVFDKWICLKLGGLIHKDATVLDIGANAGLLTLPFAKVYVPDGLVYAFEPVSHIVNHLKTNIKLNQSLEDKVGDLFLRKLSKILTAFRRWQNKFSNIIVEQKALQDNPRVNRITLNLRQAIHDNGLRNDGLSTIEKNLDFKIGEEVVKTSTVDRYVSEKNIYKLELIKIDTEGSEYRILKGGKETIKKFLPIIIYEYSPTIDKLVSFENSKRAYKFMKKMGYKQYRLIRNILIEMEDYNSKFADCNIVCFHKSKFPP</sequence>
<reference evidence="2 3" key="1">
    <citation type="journal article" date="2016" name="Nat. Commun.">
        <title>Thousands of microbial genomes shed light on interconnected biogeochemical processes in an aquifer system.</title>
        <authorList>
            <person name="Anantharaman K."/>
            <person name="Brown C.T."/>
            <person name="Hug L.A."/>
            <person name="Sharon I."/>
            <person name="Castelle C.J."/>
            <person name="Probst A.J."/>
            <person name="Thomas B.C."/>
            <person name="Singh A."/>
            <person name="Wilkins M.J."/>
            <person name="Karaoz U."/>
            <person name="Brodie E.L."/>
            <person name="Williams K.H."/>
            <person name="Hubbard S.S."/>
            <person name="Banfield J.F."/>
        </authorList>
    </citation>
    <scope>NUCLEOTIDE SEQUENCE [LARGE SCALE GENOMIC DNA]</scope>
</reference>
<name>A0A1F5JNR6_9BACT</name>
<dbReference type="EMBL" id="MFCV01000048">
    <property type="protein sequence ID" value="OGE30245.1"/>
    <property type="molecule type" value="Genomic_DNA"/>
</dbReference>
<dbReference type="SUPFAM" id="SSF53335">
    <property type="entry name" value="S-adenosyl-L-methionine-dependent methyltransferases"/>
    <property type="match status" value="1"/>
</dbReference>
<comment type="caution">
    <text evidence="2">The sequence shown here is derived from an EMBL/GenBank/DDBJ whole genome shotgun (WGS) entry which is preliminary data.</text>
</comment>
<dbReference type="STRING" id="1797768.A3C59_04665"/>
<dbReference type="AlphaFoldDB" id="A0A1F5JNR6"/>
<dbReference type="NCBIfam" id="TIGR01444">
    <property type="entry name" value="fkbM_fam"/>
    <property type="match status" value="1"/>
</dbReference>
<dbReference type="InterPro" id="IPR052514">
    <property type="entry name" value="SAM-dependent_MTase"/>
</dbReference>
<dbReference type="PANTHER" id="PTHR34203:SF15">
    <property type="entry name" value="SLL1173 PROTEIN"/>
    <property type="match status" value="1"/>
</dbReference>
<evidence type="ECO:0000313" key="2">
    <source>
        <dbReference type="EMBL" id="OGE30245.1"/>
    </source>
</evidence>
<dbReference type="InterPro" id="IPR029063">
    <property type="entry name" value="SAM-dependent_MTases_sf"/>
</dbReference>
<evidence type="ECO:0000259" key="1">
    <source>
        <dbReference type="Pfam" id="PF05050"/>
    </source>
</evidence>